<proteinExistence type="predicted"/>
<accession>A0ABQ7LTG8</accession>
<evidence type="ECO:0000256" key="1">
    <source>
        <dbReference type="SAM" id="MobiDB-lite"/>
    </source>
</evidence>
<name>A0ABQ7LTG8_BRACM</name>
<sequence>MKDIYFSLSSKSVTPKAKLRSLSFALHRRRSRRRSPPPAMTKKKKLKPAGGSSPDSSSSSVLSSTKSAPATFAADAPLVIHSSQMNDLQLLGEINSPTSLTFLELQGCAARAVNNSRNPNPQISATNEIVPEEIESEATSAQTKSVVPPIVAAQQNIEQPNAQPPRLPTVPEEACPRSTVPQESNVPNRNGKAPIASQFPIVGTGNDKGPGIASATPKALPKEKPKASAPPPASNKKGKRQNNKQWAPTEGNKRTDADSRAQMYQAGPSTDPKTITLDLEEGEICVDLRPINLDPGSHESVSPSEEDDPGSDGPSTEEENSMI</sequence>
<feature type="compositionally biased region" description="Basic residues" evidence="1">
    <location>
        <begin position="26"/>
        <end position="47"/>
    </location>
</feature>
<dbReference type="EMBL" id="JADBGQ010000007">
    <property type="protein sequence ID" value="KAG5389850.1"/>
    <property type="molecule type" value="Genomic_DNA"/>
</dbReference>
<dbReference type="Proteomes" id="UP000823674">
    <property type="component" value="Chromosome A08"/>
</dbReference>
<keyword evidence="3" id="KW-1185">Reference proteome</keyword>
<organism evidence="2 3">
    <name type="scientific">Brassica rapa subsp. trilocularis</name>
    <dbReference type="NCBI Taxonomy" id="1813537"/>
    <lineage>
        <taxon>Eukaryota</taxon>
        <taxon>Viridiplantae</taxon>
        <taxon>Streptophyta</taxon>
        <taxon>Embryophyta</taxon>
        <taxon>Tracheophyta</taxon>
        <taxon>Spermatophyta</taxon>
        <taxon>Magnoliopsida</taxon>
        <taxon>eudicotyledons</taxon>
        <taxon>Gunneridae</taxon>
        <taxon>Pentapetalae</taxon>
        <taxon>rosids</taxon>
        <taxon>malvids</taxon>
        <taxon>Brassicales</taxon>
        <taxon>Brassicaceae</taxon>
        <taxon>Brassiceae</taxon>
        <taxon>Brassica</taxon>
    </lineage>
</organism>
<reference evidence="2 3" key="1">
    <citation type="submission" date="2021-03" db="EMBL/GenBank/DDBJ databases">
        <authorList>
            <person name="King G.J."/>
            <person name="Bancroft I."/>
            <person name="Baten A."/>
            <person name="Bloomfield J."/>
            <person name="Borpatragohain P."/>
            <person name="He Z."/>
            <person name="Irish N."/>
            <person name="Irwin J."/>
            <person name="Liu K."/>
            <person name="Mauleon R.P."/>
            <person name="Moore J."/>
            <person name="Morris R."/>
            <person name="Ostergaard L."/>
            <person name="Wang B."/>
            <person name="Wells R."/>
        </authorList>
    </citation>
    <scope>NUCLEOTIDE SEQUENCE [LARGE SCALE GENOMIC DNA]</scope>
    <source>
        <strain evidence="2">R-o-18</strain>
        <tissue evidence="2">Leaf</tissue>
    </source>
</reference>
<gene>
    <name evidence="2" type="primary">A08g508780.1_BraROA</name>
    <name evidence="2" type="ORF">IGI04_031391</name>
</gene>
<feature type="region of interest" description="Disordered" evidence="1">
    <location>
        <begin position="20"/>
        <end position="63"/>
    </location>
</feature>
<feature type="compositionally biased region" description="Low complexity" evidence="1">
    <location>
        <begin position="52"/>
        <end position="63"/>
    </location>
</feature>
<feature type="compositionally biased region" description="Polar residues" evidence="1">
    <location>
        <begin position="179"/>
        <end position="188"/>
    </location>
</feature>
<comment type="caution">
    <text evidence="2">The sequence shown here is derived from an EMBL/GenBank/DDBJ whole genome shotgun (WGS) entry which is preliminary data.</text>
</comment>
<evidence type="ECO:0000313" key="3">
    <source>
        <dbReference type="Proteomes" id="UP000823674"/>
    </source>
</evidence>
<feature type="compositionally biased region" description="Acidic residues" evidence="1">
    <location>
        <begin position="304"/>
        <end position="323"/>
    </location>
</feature>
<feature type="region of interest" description="Disordered" evidence="1">
    <location>
        <begin position="157"/>
        <end position="323"/>
    </location>
</feature>
<evidence type="ECO:0000313" key="2">
    <source>
        <dbReference type="EMBL" id="KAG5389850.1"/>
    </source>
</evidence>
<protein>
    <submittedName>
        <fullName evidence="2">Uncharacterized protein</fullName>
    </submittedName>
</protein>